<name>A0A5J5IZL6_9MICO</name>
<proteinExistence type="predicted"/>
<dbReference type="NCBIfam" id="TIGR03696">
    <property type="entry name" value="Rhs_assc_core"/>
    <property type="match status" value="1"/>
</dbReference>
<dbReference type="InterPro" id="IPR006530">
    <property type="entry name" value="YD"/>
</dbReference>
<comment type="caution">
    <text evidence="2">The sequence shown here is derived from an EMBL/GenBank/DDBJ whole genome shotgun (WGS) entry which is preliminary data.</text>
</comment>
<evidence type="ECO:0000313" key="2">
    <source>
        <dbReference type="EMBL" id="KAA9105680.1"/>
    </source>
</evidence>
<dbReference type="InterPro" id="IPR031325">
    <property type="entry name" value="RHS_repeat"/>
</dbReference>
<dbReference type="InterPro" id="IPR022385">
    <property type="entry name" value="Rhs_assc_core"/>
</dbReference>
<dbReference type="RefSeq" id="WP_150450411.1">
    <property type="nucleotide sequence ID" value="NZ_VYSA01000005.1"/>
</dbReference>
<dbReference type="NCBIfam" id="TIGR01643">
    <property type="entry name" value="YD_repeat_2x"/>
    <property type="match status" value="2"/>
</dbReference>
<feature type="non-terminal residue" evidence="2">
    <location>
        <position position="1"/>
    </location>
</feature>
<dbReference type="InterPro" id="IPR050708">
    <property type="entry name" value="T6SS_VgrG/RHS"/>
</dbReference>
<dbReference type="Proteomes" id="UP000325827">
    <property type="component" value="Unassembled WGS sequence"/>
</dbReference>
<evidence type="ECO:0000313" key="3">
    <source>
        <dbReference type="Proteomes" id="UP000325827"/>
    </source>
</evidence>
<dbReference type="PANTHER" id="PTHR32305:SF15">
    <property type="entry name" value="PROTEIN RHSA-RELATED"/>
    <property type="match status" value="1"/>
</dbReference>
<dbReference type="AlphaFoldDB" id="A0A5J5IZL6"/>
<accession>A0A5J5IZL6</accession>
<protein>
    <recommendedName>
        <fullName evidence="4">RHS repeat-associated core domain-containing protein</fullName>
    </recommendedName>
</protein>
<feature type="region of interest" description="Disordered" evidence="1">
    <location>
        <begin position="310"/>
        <end position="329"/>
    </location>
</feature>
<dbReference type="EMBL" id="VYSA01000005">
    <property type="protein sequence ID" value="KAA9105680.1"/>
    <property type="molecule type" value="Genomic_DNA"/>
</dbReference>
<dbReference type="Pfam" id="PF05593">
    <property type="entry name" value="RHS_repeat"/>
    <property type="match status" value="2"/>
</dbReference>
<feature type="region of interest" description="Disordered" evidence="1">
    <location>
        <begin position="414"/>
        <end position="435"/>
    </location>
</feature>
<dbReference type="PANTHER" id="PTHR32305">
    <property type="match status" value="1"/>
</dbReference>
<evidence type="ECO:0008006" key="4">
    <source>
        <dbReference type="Google" id="ProtNLM"/>
    </source>
</evidence>
<dbReference type="OrthoDB" id="166951at2"/>
<feature type="compositionally biased region" description="Basic and acidic residues" evidence="1">
    <location>
        <begin position="419"/>
        <end position="433"/>
    </location>
</feature>
<gene>
    <name evidence="2" type="ORF">F6B43_18150</name>
</gene>
<organism evidence="2 3">
    <name type="scientific">Microbacterium rhizomatis</name>
    <dbReference type="NCBI Taxonomy" id="1631477"/>
    <lineage>
        <taxon>Bacteria</taxon>
        <taxon>Bacillati</taxon>
        <taxon>Actinomycetota</taxon>
        <taxon>Actinomycetes</taxon>
        <taxon>Micrococcales</taxon>
        <taxon>Microbacteriaceae</taxon>
        <taxon>Microbacterium</taxon>
    </lineage>
</organism>
<reference evidence="3" key="1">
    <citation type="submission" date="2019-09" db="EMBL/GenBank/DDBJ databases">
        <title>Mumia zhuanghuii sp. nov. isolated from the intestinal contents of plateau pika (Ochotona curzoniae) in the Qinghai-Tibet plateau of China.</title>
        <authorList>
            <person name="Tian Z."/>
        </authorList>
    </citation>
    <scope>NUCLEOTIDE SEQUENCE [LARGE SCALE GENOMIC DNA]</scope>
    <source>
        <strain evidence="3">JCM 30598</strain>
    </source>
</reference>
<evidence type="ECO:0000256" key="1">
    <source>
        <dbReference type="SAM" id="MobiDB-lite"/>
    </source>
</evidence>
<dbReference type="Gene3D" id="2.180.10.10">
    <property type="entry name" value="RHS repeat-associated core"/>
    <property type="match status" value="1"/>
</dbReference>
<sequence>TTTQTDALGRVVKTTDNLRNGHPVDGQVRVVESRAYPVPGTVEITDAWGAVTVTKQDVFGREVETVAPTGLAKITRYDDIAHTVSTALTPTGNIADAEYTSTSVLDAAGQTTQSSGVRADQQPVPTLQSVFDGFGREIATTDGTTRTEVQRDVFGNPATTTITSLDADDPPIVAARRFDEFGSSVEKTLTGGDESRSGGTRTLDVLGQTLSETDQNGLTSTFEYTPDGLIARAVTGYGQTTVNTYHPVTRKLTETVTTSPIGDQVRTGFEYDPVTRDVAAVFDPADRAGTQVSYTHDAFRNITSTTYPDGNRITHTYDPNGRKASTSDIDGNTTSYSYDRTGLLTTVIQTDHRGVEVGRVGYTYDEYARVTELDRGNGVTTNYTFTAMDEIATEITRGPDGAAQDARRYVYDGHGNLSRRTDTAAADRADGAERTTSTTTMYEYDAQDRLTRSTLRQGEAADGVLISDTAYVLNVSGDIFRENTTALDSETGASITTTREFTYTPTGEVVTLTSTAPDGTVTTDVPTYDAAGNLTHAVDGTRYTYNALNQPVTETTPTGATLTTEYWITGLRARLSTTDPDDEKSGDAVFYWDDATLINETHTLGGRPSGTASYLIGSARNARTTTSPGAGAETVYYTQDRHGSVTTLTGSDGTPTTRYSYTDYGTPTTTTAGAGTATDTATGWIGNVTYQPIQYAGEHTAPTGGQYLQARTYDPGTMRFTTQDTAQLHNTYNYADLNPVMKLDPTGRTPDWDAIMLGINGVLDGLGIALAAYSAGMVISTLLTGGAAALGWAGVAAAAGGIGADLYSATIATGRILAQVTPEFIGAAAAFFTSDAAAWTETALGIGVGAAGYLTYKAAKAAGKSVAKALSETPMAAPPGTFAEAAAAYVGAPEKLAAWRVSYKKNGTLKAYHHNTTSIGAADAIVKDGFKPGTRGAYGPGTYFGGDLGEGQKHGRFGLDVELHPQSAVKIDTISTQLYGVRNPFWTKSSPTTVEKHLSIVNFPRATRLAKTTPFDLTVFKKASNNTDYIVVRDGGHEAGIVTNRRHRQPGLTTTARF</sequence>
<keyword evidence="3" id="KW-1185">Reference proteome</keyword>